<dbReference type="Proteomes" id="UP000653411">
    <property type="component" value="Unassembled WGS sequence"/>
</dbReference>
<protein>
    <submittedName>
        <fullName evidence="1">Uncharacterized protein</fullName>
    </submittedName>
</protein>
<evidence type="ECO:0000313" key="1">
    <source>
        <dbReference type="EMBL" id="GGN15700.1"/>
    </source>
</evidence>
<comment type="caution">
    <text evidence="1">The sequence shown here is derived from an EMBL/GenBank/DDBJ whole genome shotgun (WGS) entry which is preliminary data.</text>
</comment>
<reference evidence="1" key="2">
    <citation type="submission" date="2020-09" db="EMBL/GenBank/DDBJ databases">
        <authorList>
            <person name="Sun Q."/>
            <person name="Zhou Y."/>
        </authorList>
    </citation>
    <scope>NUCLEOTIDE SEQUENCE</scope>
    <source>
        <strain evidence="1">CGMCC 4.7110</strain>
    </source>
</reference>
<name>A0A917XEZ3_9ACTN</name>
<reference evidence="1" key="1">
    <citation type="journal article" date="2014" name="Int. J. Syst. Evol. Microbiol.">
        <title>Complete genome sequence of Corynebacterium casei LMG S-19264T (=DSM 44701T), isolated from a smear-ripened cheese.</title>
        <authorList>
            <consortium name="US DOE Joint Genome Institute (JGI-PGF)"/>
            <person name="Walter F."/>
            <person name="Albersmeier A."/>
            <person name="Kalinowski J."/>
            <person name="Ruckert C."/>
        </authorList>
    </citation>
    <scope>NUCLEOTIDE SEQUENCE</scope>
    <source>
        <strain evidence="1">CGMCC 4.7110</strain>
    </source>
</reference>
<dbReference type="EMBL" id="BMML01000009">
    <property type="protein sequence ID" value="GGN15700.1"/>
    <property type="molecule type" value="Genomic_DNA"/>
</dbReference>
<keyword evidence="2" id="KW-1185">Reference proteome</keyword>
<proteinExistence type="predicted"/>
<evidence type="ECO:0000313" key="2">
    <source>
        <dbReference type="Proteomes" id="UP000653411"/>
    </source>
</evidence>
<organism evidence="1 2">
    <name type="scientific">Streptomyces fuscichromogenes</name>
    <dbReference type="NCBI Taxonomy" id="1324013"/>
    <lineage>
        <taxon>Bacteria</taxon>
        <taxon>Bacillati</taxon>
        <taxon>Actinomycetota</taxon>
        <taxon>Actinomycetes</taxon>
        <taxon>Kitasatosporales</taxon>
        <taxon>Streptomycetaceae</taxon>
        <taxon>Streptomyces</taxon>
    </lineage>
</organism>
<dbReference type="AlphaFoldDB" id="A0A917XEZ3"/>
<sequence>MCRALLVFWEKSSWRLPSPRAMEAPTSQAMSAIHRMCWKASPKLRLAMLPKTLIASDFAACASEAVTVHTRYRDGQ</sequence>
<gene>
    <name evidence="1" type="ORF">GCM10011578_043820</name>
</gene>
<accession>A0A917XEZ3</accession>